<dbReference type="Gene3D" id="2.60.40.10">
    <property type="entry name" value="Immunoglobulins"/>
    <property type="match status" value="1"/>
</dbReference>
<dbReference type="GO" id="GO:0005615">
    <property type="term" value="C:extracellular space"/>
    <property type="evidence" value="ECO:0007669"/>
    <property type="project" value="TreeGrafter"/>
</dbReference>
<sequence length="837" mass="92714">DNPVLSVIQIWAVSFTVGWSVEIDVEWFQVSYRVSGDQDWIVSSMLSGTQFLFVFQGLTNDTVYDFKVRMSRQVDQSQAETTVQQVSTCSPGFGGRNCSIGKEKINSGFKYLLLCREVPFNLGIQDARASVLTISWETEIVGNADGTLQYREYGTTEWRVEATITAGTGGVQDIVGLRQDSYWEVRILVVDTGLWTLIGRFHTCEPGRMGANCDYTFGTCTVWGDPHYITFDELKYDFQGDCEYTLVGDCQGDSDSLFELIGDNVKQRPSDSVSYLRELRLIYEDVEYTLLRNFDVRVNGLTITPPYISSKVDIWFSHGVLMLNTNFGLSIQYDGASFVDIQLSYTLFNQTCGLCGTFDRNQDNDFRLRNGKLASDINEFGESWRTGTRECVPEPEPPSPCSEGTPELTQAEALCRILLDDAGPFGSCNDLVDPNPYYESCTYDLCATLPDEDLLCDSLSVYAAACRSAGSPPANWRLDVPQCPFGCPSGTIYDTCGTACPAVCNDLNTPSSCPYPCIETCLCPDGQVLDGDTCVDIASCGCIDENGSYRSAGDSYVTEDCSRLCECTTTGIACAPYDCDVNSECILRNGVRGCFCQDGYRGDGLQCEEAPAVCQVWGDPHYITFDAKTYHFQGACEYALIGDCLDDGYSPPFELSGINRKSLPSDTVTMLEEVILRYGGNVYTLRNGGEVRVNDVARTLPYFNDTNVFIFVSHPNVILETTFGLTIRFDGRHNVEVEVSKDLYLNKTCGLCGTLDGNPDNDFKHPDGDMVTNPTNFGNGWEVGTSVCTPDPGPLDPCSEDSDTFLAAEDLCYILIFIDGNERFAYLEIKGRRRRKR</sequence>
<dbReference type="InterPro" id="IPR013783">
    <property type="entry name" value="Ig-like_fold"/>
</dbReference>
<accession>A0A2G8JEB4</accession>
<evidence type="ECO:0000259" key="4">
    <source>
        <dbReference type="PROSITE" id="PS51233"/>
    </source>
</evidence>
<keyword evidence="6" id="KW-1185">Reference proteome</keyword>
<gene>
    <name evidence="5" type="ORF">BSL78_29109</name>
</gene>
<dbReference type="Pfam" id="PF01826">
    <property type="entry name" value="TIL"/>
    <property type="match status" value="1"/>
</dbReference>
<dbReference type="CDD" id="cd00063">
    <property type="entry name" value="FN3"/>
    <property type="match status" value="1"/>
</dbReference>
<evidence type="ECO:0000259" key="3">
    <source>
        <dbReference type="PROSITE" id="PS50853"/>
    </source>
</evidence>
<comment type="caution">
    <text evidence="5">The sequence shown here is derived from an EMBL/GenBank/DDBJ whole genome shotgun (WGS) entry which is preliminary data.</text>
</comment>
<evidence type="ECO:0000256" key="1">
    <source>
        <dbReference type="ARBA" id="ARBA00023157"/>
    </source>
</evidence>
<dbReference type="Pfam" id="PF00094">
    <property type="entry name" value="VWD"/>
    <property type="match status" value="2"/>
</dbReference>
<dbReference type="InterPro" id="IPR050780">
    <property type="entry name" value="Mucin_vWF_Thrombospondin_sf"/>
</dbReference>
<dbReference type="InterPro" id="IPR036116">
    <property type="entry name" value="FN3_sf"/>
</dbReference>
<dbReference type="GO" id="GO:0031012">
    <property type="term" value="C:extracellular matrix"/>
    <property type="evidence" value="ECO:0007669"/>
    <property type="project" value="TreeGrafter"/>
</dbReference>
<dbReference type="Pfam" id="PF12714">
    <property type="entry name" value="TILa"/>
    <property type="match status" value="1"/>
</dbReference>
<protein>
    <submittedName>
        <fullName evidence="5">Putative zonadhesin</fullName>
    </submittedName>
</protein>
<dbReference type="SUPFAM" id="SSF49265">
    <property type="entry name" value="Fibronectin type III"/>
    <property type="match status" value="1"/>
</dbReference>
<dbReference type="SMART" id="SM00832">
    <property type="entry name" value="C8"/>
    <property type="match status" value="1"/>
</dbReference>
<dbReference type="PANTHER" id="PTHR11339">
    <property type="entry name" value="EXTRACELLULAR MATRIX GLYCOPROTEIN RELATED"/>
    <property type="match status" value="1"/>
</dbReference>
<dbReference type="PROSITE" id="PS01186">
    <property type="entry name" value="EGF_2"/>
    <property type="match status" value="1"/>
</dbReference>
<keyword evidence="1" id="KW-1015">Disulfide bond</keyword>
<dbReference type="InterPro" id="IPR014853">
    <property type="entry name" value="VWF/SSPO/ZAN-like_Cys-rich_dom"/>
</dbReference>
<name>A0A2G8JEB4_STIJA</name>
<evidence type="ECO:0000313" key="5">
    <source>
        <dbReference type="EMBL" id="PIK34073.1"/>
    </source>
</evidence>
<dbReference type="InterPro" id="IPR002919">
    <property type="entry name" value="TIL_dom"/>
</dbReference>
<evidence type="ECO:0000256" key="2">
    <source>
        <dbReference type="ARBA" id="ARBA00023180"/>
    </source>
</evidence>
<evidence type="ECO:0000313" key="6">
    <source>
        <dbReference type="Proteomes" id="UP000230750"/>
    </source>
</evidence>
<dbReference type="AlphaFoldDB" id="A0A2G8JEB4"/>
<organism evidence="5 6">
    <name type="scientific">Stichopus japonicus</name>
    <name type="common">Sea cucumber</name>
    <dbReference type="NCBI Taxonomy" id="307972"/>
    <lineage>
        <taxon>Eukaryota</taxon>
        <taxon>Metazoa</taxon>
        <taxon>Echinodermata</taxon>
        <taxon>Eleutherozoa</taxon>
        <taxon>Echinozoa</taxon>
        <taxon>Holothuroidea</taxon>
        <taxon>Aspidochirotacea</taxon>
        <taxon>Aspidochirotida</taxon>
        <taxon>Stichopodidae</taxon>
        <taxon>Apostichopus</taxon>
    </lineage>
</organism>
<dbReference type="STRING" id="307972.A0A2G8JEB4"/>
<feature type="domain" description="Fibronectin type-III" evidence="3">
    <location>
        <begin position="1"/>
        <end position="91"/>
    </location>
</feature>
<dbReference type="InterPro" id="IPR000742">
    <property type="entry name" value="EGF"/>
</dbReference>
<dbReference type="PROSITE" id="PS50853">
    <property type="entry name" value="FN3"/>
    <property type="match status" value="1"/>
</dbReference>
<dbReference type="EMBL" id="MRZV01002297">
    <property type="protein sequence ID" value="PIK34073.1"/>
    <property type="molecule type" value="Genomic_DNA"/>
</dbReference>
<dbReference type="Pfam" id="PF08742">
    <property type="entry name" value="C8"/>
    <property type="match status" value="1"/>
</dbReference>
<feature type="non-terminal residue" evidence="5">
    <location>
        <position position="1"/>
    </location>
</feature>
<feature type="domain" description="VWFD" evidence="4">
    <location>
        <begin position="612"/>
        <end position="789"/>
    </location>
</feature>
<dbReference type="SMART" id="SM00216">
    <property type="entry name" value="VWD"/>
    <property type="match status" value="2"/>
</dbReference>
<dbReference type="InterPro" id="IPR025615">
    <property type="entry name" value="TILa_dom"/>
</dbReference>
<dbReference type="PROSITE" id="PS51233">
    <property type="entry name" value="VWFD"/>
    <property type="match status" value="2"/>
</dbReference>
<dbReference type="FunFam" id="2.10.25.10:FF:000055">
    <property type="entry name" value="alpha-tectorin isoform X1"/>
    <property type="match status" value="1"/>
</dbReference>
<dbReference type="InterPro" id="IPR001846">
    <property type="entry name" value="VWF_type-D"/>
</dbReference>
<dbReference type="OrthoDB" id="6236007at2759"/>
<reference evidence="5 6" key="1">
    <citation type="journal article" date="2017" name="PLoS Biol.">
        <title>The sea cucumber genome provides insights into morphological evolution and visceral regeneration.</title>
        <authorList>
            <person name="Zhang X."/>
            <person name="Sun L."/>
            <person name="Yuan J."/>
            <person name="Sun Y."/>
            <person name="Gao Y."/>
            <person name="Zhang L."/>
            <person name="Li S."/>
            <person name="Dai H."/>
            <person name="Hamel J.F."/>
            <person name="Liu C."/>
            <person name="Yu Y."/>
            <person name="Liu S."/>
            <person name="Lin W."/>
            <person name="Guo K."/>
            <person name="Jin S."/>
            <person name="Xu P."/>
            <person name="Storey K.B."/>
            <person name="Huan P."/>
            <person name="Zhang T."/>
            <person name="Zhou Y."/>
            <person name="Zhang J."/>
            <person name="Lin C."/>
            <person name="Li X."/>
            <person name="Xing L."/>
            <person name="Huo D."/>
            <person name="Sun M."/>
            <person name="Wang L."/>
            <person name="Mercier A."/>
            <person name="Li F."/>
            <person name="Yang H."/>
            <person name="Xiang J."/>
        </authorList>
    </citation>
    <scope>NUCLEOTIDE SEQUENCE [LARGE SCALE GENOMIC DNA]</scope>
    <source>
        <strain evidence="5">Shaxun</strain>
        <tissue evidence="5">Muscle</tissue>
    </source>
</reference>
<dbReference type="Gene3D" id="2.10.25.10">
    <property type="entry name" value="Laminin"/>
    <property type="match status" value="2"/>
</dbReference>
<dbReference type="InterPro" id="IPR036084">
    <property type="entry name" value="Ser_inhib-like_sf"/>
</dbReference>
<dbReference type="PANTHER" id="PTHR11339:SF373">
    <property type="entry name" value="VWFD DOMAIN-CONTAINING PROTEIN"/>
    <property type="match status" value="1"/>
</dbReference>
<dbReference type="SUPFAM" id="SSF57567">
    <property type="entry name" value="Serine protease inhibitors"/>
    <property type="match status" value="1"/>
</dbReference>
<dbReference type="Proteomes" id="UP000230750">
    <property type="component" value="Unassembled WGS sequence"/>
</dbReference>
<feature type="domain" description="VWFD" evidence="4">
    <location>
        <begin position="218"/>
        <end position="392"/>
    </location>
</feature>
<dbReference type="CDD" id="cd19941">
    <property type="entry name" value="TIL"/>
    <property type="match status" value="1"/>
</dbReference>
<proteinExistence type="predicted"/>
<keyword evidence="2" id="KW-0325">Glycoprotein</keyword>
<dbReference type="InterPro" id="IPR003961">
    <property type="entry name" value="FN3_dom"/>
</dbReference>